<proteinExistence type="inferred from homology"/>
<dbReference type="EMBL" id="FNIT01000003">
    <property type="protein sequence ID" value="SDO03469.1"/>
    <property type="molecule type" value="Genomic_DNA"/>
</dbReference>
<dbReference type="GO" id="GO:0016787">
    <property type="term" value="F:hydrolase activity"/>
    <property type="evidence" value="ECO:0007669"/>
    <property type="project" value="UniProtKB-KW"/>
</dbReference>
<evidence type="ECO:0000256" key="2">
    <source>
        <dbReference type="ARBA" id="ARBA00022722"/>
    </source>
</evidence>
<reference evidence="8 9" key="1">
    <citation type="submission" date="2016-10" db="EMBL/GenBank/DDBJ databases">
        <authorList>
            <person name="de Groot N.N."/>
        </authorList>
    </citation>
    <scope>NUCLEOTIDE SEQUENCE [LARGE SCALE GENOMIC DNA]</scope>
    <source>
        <strain evidence="9">L7-484,KACC 16230,DSM 25025</strain>
    </source>
</reference>
<evidence type="ECO:0000256" key="3">
    <source>
        <dbReference type="ARBA" id="ARBA00022759"/>
    </source>
</evidence>
<dbReference type="OrthoDB" id="9771229at2"/>
<evidence type="ECO:0000313" key="8">
    <source>
        <dbReference type="EMBL" id="SDO03469.1"/>
    </source>
</evidence>
<comment type="similarity">
    <text evidence="5">Belongs to the YicC/YloC family.</text>
</comment>
<gene>
    <name evidence="8" type="ORF">SAMN05192530_10326</name>
</gene>
<dbReference type="NCBIfam" id="TIGR00255">
    <property type="entry name" value="YicC/YloC family endoribonuclease"/>
    <property type="match status" value="1"/>
</dbReference>
<dbReference type="InterPro" id="IPR013527">
    <property type="entry name" value="YicC-like_N"/>
</dbReference>
<dbReference type="Pfam" id="PF08340">
    <property type="entry name" value="YicC-like_C"/>
    <property type="match status" value="1"/>
</dbReference>
<keyword evidence="3" id="KW-0255">Endonuclease</keyword>
<dbReference type="GO" id="GO:0004521">
    <property type="term" value="F:RNA endonuclease activity"/>
    <property type="evidence" value="ECO:0007669"/>
    <property type="project" value="InterPro"/>
</dbReference>
<dbReference type="STRING" id="1166073.SAMN05192530_10326"/>
<dbReference type="PANTHER" id="PTHR30636">
    <property type="entry name" value="UPF0701 PROTEIN YICC"/>
    <property type="match status" value="1"/>
</dbReference>
<evidence type="ECO:0000256" key="1">
    <source>
        <dbReference type="ARBA" id="ARBA00001968"/>
    </source>
</evidence>
<feature type="domain" description="Endoribonuclease YicC-like N-terminal" evidence="6">
    <location>
        <begin position="3"/>
        <end position="158"/>
    </location>
</feature>
<dbReference type="Pfam" id="PF03755">
    <property type="entry name" value="YicC-like_N"/>
    <property type="match status" value="1"/>
</dbReference>
<sequence>MSLRSMTGFARVERDGAPSGFVWELRSVNGKGLEIRLRLPPGFEELEADIRRLAAGALGRGNVQVSLAHRRDPGVEVPGFRVNEALLTDLLRLSDALVSEGRAAPPSADGLLALRGVIEVADAEPAAALSEQRDEILAAFQEALVALRRSRETEGRSLLAVLNVRLDRIEELTNQAEAHPARSIEAIRARLADQVALLRGAADGLDEARLHQEAALIATRADIREELDRLTAHVAAARELLSLDEPVGRRLDFLSQEFNREANTLCAKSNATALTAIGLDLKLSVDQFREQVQNIE</sequence>
<evidence type="ECO:0000313" key="9">
    <source>
        <dbReference type="Proteomes" id="UP000198793"/>
    </source>
</evidence>
<keyword evidence="9" id="KW-1185">Reference proteome</keyword>
<dbReference type="RefSeq" id="WP_090671525.1">
    <property type="nucleotide sequence ID" value="NZ_FNIT01000003.1"/>
</dbReference>
<feature type="domain" description="Endoribonuclease YicC-like C-terminal" evidence="7">
    <location>
        <begin position="180"/>
        <end position="296"/>
    </location>
</feature>
<accession>A0A1H0G9M8</accession>
<keyword evidence="2" id="KW-0540">Nuclease</keyword>
<dbReference type="AlphaFoldDB" id="A0A1H0G9M8"/>
<evidence type="ECO:0000256" key="5">
    <source>
        <dbReference type="ARBA" id="ARBA00035648"/>
    </source>
</evidence>
<protein>
    <submittedName>
        <fullName evidence="8">TIGR00255 family protein</fullName>
    </submittedName>
</protein>
<dbReference type="PANTHER" id="PTHR30636:SF3">
    <property type="entry name" value="UPF0701 PROTEIN YICC"/>
    <property type="match status" value="1"/>
</dbReference>
<evidence type="ECO:0000259" key="7">
    <source>
        <dbReference type="Pfam" id="PF08340"/>
    </source>
</evidence>
<evidence type="ECO:0000259" key="6">
    <source>
        <dbReference type="Pfam" id="PF03755"/>
    </source>
</evidence>
<organism evidence="8 9">
    <name type="scientific">Aureimonas jatrophae</name>
    <dbReference type="NCBI Taxonomy" id="1166073"/>
    <lineage>
        <taxon>Bacteria</taxon>
        <taxon>Pseudomonadati</taxon>
        <taxon>Pseudomonadota</taxon>
        <taxon>Alphaproteobacteria</taxon>
        <taxon>Hyphomicrobiales</taxon>
        <taxon>Aurantimonadaceae</taxon>
        <taxon>Aureimonas</taxon>
    </lineage>
</organism>
<dbReference type="InterPro" id="IPR013551">
    <property type="entry name" value="YicC-like_C"/>
</dbReference>
<keyword evidence="4" id="KW-0378">Hydrolase</keyword>
<name>A0A1H0G9M8_9HYPH</name>
<evidence type="ECO:0000256" key="4">
    <source>
        <dbReference type="ARBA" id="ARBA00022801"/>
    </source>
</evidence>
<comment type="cofactor">
    <cofactor evidence="1">
        <name>a divalent metal cation</name>
        <dbReference type="ChEBI" id="CHEBI:60240"/>
    </cofactor>
</comment>
<dbReference type="Proteomes" id="UP000198793">
    <property type="component" value="Unassembled WGS sequence"/>
</dbReference>
<dbReference type="InterPro" id="IPR005229">
    <property type="entry name" value="YicC/YloC-like"/>
</dbReference>